<keyword evidence="1" id="KW-1133">Transmembrane helix</keyword>
<feature type="transmembrane region" description="Helical" evidence="1">
    <location>
        <begin position="158"/>
        <end position="176"/>
    </location>
</feature>
<dbReference type="OrthoDB" id="9781927at2"/>
<evidence type="ECO:0000256" key="1">
    <source>
        <dbReference type="SAM" id="Phobius"/>
    </source>
</evidence>
<dbReference type="InterPro" id="IPR053170">
    <property type="entry name" value="Transcription_regulator"/>
</dbReference>
<dbReference type="Proteomes" id="UP000199634">
    <property type="component" value="Unassembled WGS sequence"/>
</dbReference>
<dbReference type="InterPro" id="IPR007404">
    <property type="entry name" value="YdjM-like"/>
</dbReference>
<proteinExistence type="predicted"/>
<accession>A0A1H6KF03</accession>
<gene>
    <name evidence="2" type="ORF">SAMN02927937_01153</name>
</gene>
<dbReference type="AlphaFoldDB" id="A0A1H6KF03"/>
<evidence type="ECO:0000313" key="2">
    <source>
        <dbReference type="EMBL" id="SEH73883.1"/>
    </source>
</evidence>
<keyword evidence="1" id="KW-0812">Transmembrane</keyword>
<feature type="transmembrane region" description="Helical" evidence="1">
    <location>
        <begin position="66"/>
        <end position="84"/>
    </location>
</feature>
<protein>
    <submittedName>
        <fullName evidence="2">Inner membrane protein</fullName>
    </submittedName>
</protein>
<dbReference type="PANTHER" id="PTHR40031">
    <property type="entry name" value="HYPOTHETICAL MEMBRANE SPANNING PROTEIN"/>
    <property type="match status" value="1"/>
</dbReference>
<dbReference type="PANTHER" id="PTHR40031:SF1">
    <property type="entry name" value="MEMBRANE-BOUND METAL-DEPENDENT HYDROLASE"/>
    <property type="match status" value="1"/>
</dbReference>
<keyword evidence="3" id="KW-1185">Reference proteome</keyword>
<reference evidence="2 3" key="1">
    <citation type="submission" date="2016-10" db="EMBL/GenBank/DDBJ databases">
        <authorList>
            <person name="de Groot N.N."/>
        </authorList>
    </citation>
    <scope>NUCLEOTIDE SEQUENCE [LARGE SCALE GENOMIC DNA]</scope>
    <source>
        <strain evidence="2 3">CGMCC 1.10825</strain>
    </source>
</reference>
<feature type="transmembrane region" description="Helical" evidence="1">
    <location>
        <begin position="96"/>
        <end position="116"/>
    </location>
</feature>
<evidence type="ECO:0000313" key="3">
    <source>
        <dbReference type="Proteomes" id="UP000199634"/>
    </source>
</evidence>
<dbReference type="STRING" id="1159016.SAMN02927937_01153"/>
<dbReference type="EMBL" id="FNXE01000012">
    <property type="protein sequence ID" value="SEH73883.1"/>
    <property type="molecule type" value="Genomic_DNA"/>
</dbReference>
<organism evidence="2 3">
    <name type="scientific">Paenimyroides marinum</name>
    <dbReference type="NCBI Taxonomy" id="1159016"/>
    <lineage>
        <taxon>Bacteria</taxon>
        <taxon>Pseudomonadati</taxon>
        <taxon>Bacteroidota</taxon>
        <taxon>Flavobacteriia</taxon>
        <taxon>Flavobacteriales</taxon>
        <taxon>Flavobacteriaceae</taxon>
        <taxon>Paenimyroides</taxon>
    </lineage>
</organism>
<keyword evidence="1" id="KW-0472">Membrane</keyword>
<sequence>MGSFFMDSLTQIVLGIGVAHLCLNKKISRKKTIALGAIVGTLPDLDSYIGKLFNDPLTEIEIHRGFSHSIIFFLLLSILITVLVKRWFREISAKQLYITTFLVLLTHSLLDIFTTWGTQLFWPMPQKIALKSVFVVDVFYTVPLLMGVVLGLKNQRKLFTYAGLFLSSVYLIWGLVAQNIIKNKAVGDFENQYAEKVQNITAKPTFSNSFLWNVIIETSNGFYLSDRSILEEHKMNFDYFPRNEELIQDFSDKNINRLKEISENQYIITKNENGLVFNDLRFGLLKNDPNDLQFAFSYQLIPTKKGYRIKELPKDKRDGLMLLKNIWERITNQ</sequence>
<feature type="transmembrane region" description="Helical" evidence="1">
    <location>
        <begin position="128"/>
        <end position="151"/>
    </location>
</feature>
<name>A0A1H6KF03_9FLAO</name>
<dbReference type="Pfam" id="PF04307">
    <property type="entry name" value="YdjM"/>
    <property type="match status" value="1"/>
</dbReference>